<gene>
    <name evidence="2" type="ORF">NIES2135_61810</name>
</gene>
<dbReference type="Pfam" id="PF01048">
    <property type="entry name" value="PNP_UDP_1"/>
    <property type="match status" value="2"/>
</dbReference>
<name>A0A1Z4JRH3_LEPBY</name>
<dbReference type="GO" id="GO:0005829">
    <property type="term" value="C:cytosol"/>
    <property type="evidence" value="ECO:0007669"/>
    <property type="project" value="TreeGrafter"/>
</dbReference>
<dbReference type="Proteomes" id="UP000217895">
    <property type="component" value="Plasmid Plasmid1 dna"/>
</dbReference>
<dbReference type="InterPro" id="IPR035994">
    <property type="entry name" value="Nucleoside_phosphorylase_sf"/>
</dbReference>
<dbReference type="GO" id="GO:0008782">
    <property type="term" value="F:adenosylhomocysteine nucleosidase activity"/>
    <property type="evidence" value="ECO:0007669"/>
    <property type="project" value="TreeGrafter"/>
</dbReference>
<dbReference type="InterPro" id="IPR000845">
    <property type="entry name" value="Nucleoside_phosphorylase_d"/>
</dbReference>
<feature type="domain" description="Nucleoside phosphorylase" evidence="1">
    <location>
        <begin position="4"/>
        <end position="246"/>
    </location>
</feature>
<evidence type="ECO:0000313" key="2">
    <source>
        <dbReference type="EMBL" id="BAY59304.1"/>
    </source>
</evidence>
<dbReference type="GO" id="GO:0008930">
    <property type="term" value="F:methylthioadenosine nucleosidase activity"/>
    <property type="evidence" value="ECO:0007669"/>
    <property type="project" value="TreeGrafter"/>
</dbReference>
<dbReference type="PANTHER" id="PTHR46832">
    <property type="entry name" value="5'-METHYLTHIOADENOSINE/S-ADENOSYLHOMOCYSTEINE NUCLEOSIDASE"/>
    <property type="match status" value="1"/>
</dbReference>
<dbReference type="CDD" id="cd09008">
    <property type="entry name" value="MTAN"/>
    <property type="match status" value="2"/>
</dbReference>
<sequence length="965" mass="108297">MPRAVILTALPVEYSAVRAHLTDLQEETHPQGTIYERGKFSGNEQAWEVGIAEVGAGNAGAAVEAGRAIAYFKPDILFFVGIAGGIKDVAIGDVVAATKVYGYESGKVGEQFFTRPASGQSAHALVQRARAEARRGEWLKRLSNSPIPQSRVFVAPIAAGEKVVASKESDVFNFIRASYNDAIAVEMEGFGFLSAAFANPEIKAIVIRGISDLIQDKNADDPAEGTEDERQDKAARNASAFAFEVLAKFQLSASTISQIQETQHNLIGVSIPKLEAKEDTMIDFAIITAIKIERLAILKVLEIDEAKDRVRKGSRTYWRKRLLLNNGRFYEIVVAQSLDMASVNAAILTNDTLHHWEPAVVLMVGIAATAKSSSKQHLGDLVVGKEIYYYEMGKVTSEGKLPEPKQIPVDATLLDRVQALPESIFPILADRPDRTQTRPKLGLGVIASGDKVIADAMERDRIAAVNRKIMAIEMEGYGVIASTWQSFERVRCLVIRGLCDYADSSKNDEWHDYAAAAAAGFTKHFLLDEPLTPRNPAGDLVGNKPGSNIDNGIVQSKNVPEVGSPNFFAYDNAWVGRDSLIQALSDRIRGNCRLLILVGITGIGKTALGERLAVEVSDWFGNDWSHYHQENFDDEQQTSDFASVAARWLEKWGELITPDDRKDPQRLLERLIKHLCENRYLIQMDSLENILQGNEEEGWSDFKDKWWIKLFDRYLKANSCESRFILTSQDLPGHIEDAGKRSYNFWYCQPLSGLEKPERMALFEKTELDIAPTSEGRPYLERVGTAYEGHPLALRVIAGEIKNKPFEGNVIAYWNRYGNEIEEVEKALAEAQEGVSVGADDKWQLDRFTKTLRRNVQSRLNKTFKRLKEDSKWAYIMLCEASVYRCPVPEDFWLSHLEDWDRDEEEQRAALDALRDRYLIEELVDSSDQYLLRQHNLIRSVSLENLRGLDTLENITVPRFEDRLT</sequence>
<protein>
    <recommendedName>
        <fullName evidence="1">Nucleoside phosphorylase domain-containing protein</fullName>
    </recommendedName>
</protein>
<dbReference type="EMBL" id="AP018204">
    <property type="protein sequence ID" value="BAY59304.1"/>
    <property type="molecule type" value="Genomic_DNA"/>
</dbReference>
<dbReference type="InterPro" id="IPR027417">
    <property type="entry name" value="P-loop_NTPase"/>
</dbReference>
<keyword evidence="3" id="KW-1185">Reference proteome</keyword>
<proteinExistence type="predicted"/>
<accession>A0A1Z4JRH3</accession>
<dbReference type="PRINTS" id="PR00364">
    <property type="entry name" value="DISEASERSIST"/>
</dbReference>
<dbReference type="PANTHER" id="PTHR46832:SF1">
    <property type="entry name" value="5'-METHYLTHIOADENOSINE_S-ADENOSYLHOMOCYSTEINE NUCLEOSIDASE"/>
    <property type="match status" value="1"/>
</dbReference>
<keyword evidence="2" id="KW-0614">Plasmid</keyword>
<reference evidence="2 3" key="1">
    <citation type="submission" date="2017-06" db="EMBL/GenBank/DDBJ databases">
        <title>Genome sequencing of cyanobaciteial culture collection at National Institute for Environmental Studies (NIES).</title>
        <authorList>
            <person name="Hirose Y."/>
            <person name="Shimura Y."/>
            <person name="Fujisawa T."/>
            <person name="Nakamura Y."/>
            <person name="Kawachi M."/>
        </authorList>
    </citation>
    <scope>NUCLEOTIDE SEQUENCE [LARGE SCALE GENOMIC DNA]</scope>
    <source>
        <strain evidence="2 3">NIES-2135</strain>
        <plasmid evidence="3">Plasmid Plasmid1 dna</plasmid>
    </source>
</reference>
<geneLocation type="plasmid" evidence="2">
    <name>plasmid1</name>
</geneLocation>
<evidence type="ECO:0000313" key="3">
    <source>
        <dbReference type="Proteomes" id="UP000217895"/>
    </source>
</evidence>
<organism evidence="2 3">
    <name type="scientific">Leptolyngbya boryana NIES-2135</name>
    <dbReference type="NCBI Taxonomy" id="1973484"/>
    <lineage>
        <taxon>Bacteria</taxon>
        <taxon>Bacillati</taxon>
        <taxon>Cyanobacteriota</taxon>
        <taxon>Cyanophyceae</taxon>
        <taxon>Leptolyngbyales</taxon>
        <taxon>Leptolyngbyaceae</taxon>
        <taxon>Leptolyngbya group</taxon>
        <taxon>Leptolyngbya</taxon>
    </lineage>
</organism>
<dbReference type="GO" id="GO:0019284">
    <property type="term" value="P:L-methionine salvage from S-adenosylmethionine"/>
    <property type="evidence" value="ECO:0007669"/>
    <property type="project" value="TreeGrafter"/>
</dbReference>
<feature type="domain" description="Nucleoside phosphorylase" evidence="1">
    <location>
        <begin position="284"/>
        <end position="525"/>
    </location>
</feature>
<dbReference type="GO" id="GO:0009116">
    <property type="term" value="P:nucleoside metabolic process"/>
    <property type="evidence" value="ECO:0007669"/>
    <property type="project" value="InterPro"/>
</dbReference>
<dbReference type="Gene3D" id="3.40.50.300">
    <property type="entry name" value="P-loop containing nucleotide triphosphate hydrolases"/>
    <property type="match status" value="1"/>
</dbReference>
<dbReference type="Gene3D" id="3.40.50.1580">
    <property type="entry name" value="Nucleoside phosphorylase domain"/>
    <property type="match status" value="2"/>
</dbReference>
<dbReference type="AlphaFoldDB" id="A0A1Z4JRH3"/>
<evidence type="ECO:0000259" key="1">
    <source>
        <dbReference type="Pfam" id="PF01048"/>
    </source>
</evidence>
<dbReference type="SUPFAM" id="SSF52540">
    <property type="entry name" value="P-loop containing nucleoside triphosphate hydrolases"/>
    <property type="match status" value="1"/>
</dbReference>
<dbReference type="SUPFAM" id="SSF53167">
    <property type="entry name" value="Purine and uridine phosphorylases"/>
    <property type="match status" value="2"/>
</dbReference>